<reference evidence="1 2" key="1">
    <citation type="submission" date="2021-07" db="EMBL/GenBank/DDBJ databases">
        <authorList>
            <person name="So Y."/>
        </authorList>
    </citation>
    <scope>NUCLEOTIDE SEQUENCE [LARGE SCALE GENOMIC DNA]</scope>
    <source>
        <strain evidence="1 2">HJA6</strain>
    </source>
</reference>
<gene>
    <name evidence="1" type="ORF">KPL78_16855</name>
</gene>
<proteinExistence type="predicted"/>
<accession>A0ABS7AE09</accession>
<organism evidence="1 2">
    <name type="scientific">Roseomonas alba</name>
    <dbReference type="NCBI Taxonomy" id="2846776"/>
    <lineage>
        <taxon>Bacteria</taxon>
        <taxon>Pseudomonadati</taxon>
        <taxon>Pseudomonadota</taxon>
        <taxon>Alphaproteobacteria</taxon>
        <taxon>Acetobacterales</taxon>
        <taxon>Roseomonadaceae</taxon>
        <taxon>Roseomonas</taxon>
    </lineage>
</organism>
<name>A0ABS7AE09_9PROT</name>
<evidence type="ECO:0000313" key="2">
    <source>
        <dbReference type="Proteomes" id="UP001196565"/>
    </source>
</evidence>
<dbReference type="EMBL" id="JAHYBZ010000005">
    <property type="protein sequence ID" value="MBW6399530.1"/>
    <property type="molecule type" value="Genomic_DNA"/>
</dbReference>
<protein>
    <submittedName>
        <fullName evidence="1">Uncharacterized protein</fullName>
    </submittedName>
</protein>
<comment type="caution">
    <text evidence="1">The sequence shown here is derived from an EMBL/GenBank/DDBJ whole genome shotgun (WGS) entry which is preliminary data.</text>
</comment>
<dbReference type="Proteomes" id="UP001196565">
    <property type="component" value="Unassembled WGS sequence"/>
</dbReference>
<evidence type="ECO:0000313" key="1">
    <source>
        <dbReference type="EMBL" id="MBW6399530.1"/>
    </source>
</evidence>
<keyword evidence="2" id="KW-1185">Reference proteome</keyword>
<sequence>MPRQMDNPLDGRGRNVKLPKATWVGALQVLLLAAREAQDPKSRADAEHELERMALAADIATSMHLALTLARFELREDLAAHVRSTTRLAFEWQVEEPLPSTFCDPEMEQVAQRKKAALESVDATIAAAEGRTRG</sequence>
<dbReference type="RefSeq" id="WP_219764130.1">
    <property type="nucleotide sequence ID" value="NZ_JAHYBZ010000005.1"/>
</dbReference>